<protein>
    <submittedName>
        <fullName evidence="4">Exonuclease mut-7-like protein</fullName>
    </submittedName>
</protein>
<feature type="domain" description="Mut7-C RNAse" evidence="3">
    <location>
        <begin position="306"/>
        <end position="461"/>
    </location>
</feature>
<dbReference type="InterPro" id="IPR002782">
    <property type="entry name" value="Mut7-C_RNAse_dom"/>
</dbReference>
<feature type="compositionally biased region" description="Gly residues" evidence="1">
    <location>
        <begin position="142"/>
        <end position="153"/>
    </location>
</feature>
<dbReference type="Pfam" id="PF01612">
    <property type="entry name" value="DNA_pol_A_exo1"/>
    <property type="match status" value="1"/>
</dbReference>
<dbReference type="SUPFAM" id="SSF53098">
    <property type="entry name" value="Ribonuclease H-like"/>
    <property type="match status" value="1"/>
</dbReference>
<dbReference type="PANTHER" id="PTHR47765:SF2">
    <property type="entry name" value="EXONUCLEASE MUT-7 HOMOLOG"/>
    <property type="match status" value="1"/>
</dbReference>
<feature type="region of interest" description="Disordered" evidence="1">
    <location>
        <begin position="134"/>
        <end position="235"/>
    </location>
</feature>
<dbReference type="Gene3D" id="3.30.420.10">
    <property type="entry name" value="Ribonuclease H-like superfamily/Ribonuclease H"/>
    <property type="match status" value="1"/>
</dbReference>
<dbReference type="InterPro" id="IPR002562">
    <property type="entry name" value="3'-5'_exonuclease_dom"/>
</dbReference>
<evidence type="ECO:0000313" key="5">
    <source>
        <dbReference type="Proteomes" id="UP000239649"/>
    </source>
</evidence>
<dbReference type="InterPro" id="IPR052408">
    <property type="entry name" value="Exonuclease_MUT-7-like"/>
</dbReference>
<dbReference type="PANTHER" id="PTHR47765">
    <property type="entry name" value="3'-5' EXONUCLEASE DOMAIN-CONTAINING PROTEIN"/>
    <property type="match status" value="1"/>
</dbReference>
<dbReference type="STRING" id="554055.A0A2P6VEC3"/>
<reference evidence="4 5" key="1">
    <citation type="journal article" date="2018" name="Plant J.">
        <title>Genome sequences of Chlorella sorokiniana UTEX 1602 and Micractinium conductrix SAG 241.80: implications to maltose excretion by a green alga.</title>
        <authorList>
            <person name="Arriola M.B."/>
            <person name="Velmurugan N."/>
            <person name="Zhang Y."/>
            <person name="Plunkett M.H."/>
            <person name="Hondzo H."/>
            <person name="Barney B.M."/>
        </authorList>
    </citation>
    <scope>NUCLEOTIDE SEQUENCE [LARGE SCALE GENOMIC DNA]</scope>
    <source>
        <strain evidence="4 5">SAG 241.80</strain>
    </source>
</reference>
<dbReference type="InterPro" id="IPR012337">
    <property type="entry name" value="RNaseH-like_sf"/>
</dbReference>
<feature type="compositionally biased region" description="Low complexity" evidence="1">
    <location>
        <begin position="165"/>
        <end position="216"/>
    </location>
</feature>
<feature type="compositionally biased region" description="Basic residues" evidence="1">
    <location>
        <begin position="257"/>
        <end position="271"/>
    </location>
</feature>
<dbReference type="AlphaFoldDB" id="A0A2P6VEC3"/>
<feature type="region of interest" description="Disordered" evidence="1">
    <location>
        <begin position="257"/>
        <end position="281"/>
    </location>
</feature>
<dbReference type="OrthoDB" id="10261556at2759"/>
<name>A0A2P6VEC3_9CHLO</name>
<comment type="caution">
    <text evidence="4">The sequence shown here is derived from an EMBL/GenBank/DDBJ whole genome shotgun (WGS) entry which is preliminary data.</text>
</comment>
<evidence type="ECO:0000256" key="1">
    <source>
        <dbReference type="SAM" id="MobiDB-lite"/>
    </source>
</evidence>
<evidence type="ECO:0000259" key="3">
    <source>
        <dbReference type="Pfam" id="PF01927"/>
    </source>
</evidence>
<feature type="compositionally biased region" description="Basic and acidic residues" evidence="1">
    <location>
        <begin position="217"/>
        <end position="227"/>
    </location>
</feature>
<dbReference type="GO" id="GO:0006139">
    <property type="term" value="P:nucleobase-containing compound metabolic process"/>
    <property type="evidence" value="ECO:0007669"/>
    <property type="project" value="InterPro"/>
</dbReference>
<dbReference type="GO" id="GO:0003676">
    <property type="term" value="F:nucleic acid binding"/>
    <property type="evidence" value="ECO:0007669"/>
    <property type="project" value="InterPro"/>
</dbReference>
<proteinExistence type="predicted"/>
<dbReference type="Proteomes" id="UP000239649">
    <property type="component" value="Unassembled WGS sequence"/>
</dbReference>
<accession>A0A2P6VEC3</accession>
<dbReference type="Pfam" id="PF01927">
    <property type="entry name" value="Mut7-C"/>
    <property type="match status" value="1"/>
</dbReference>
<dbReference type="InterPro" id="IPR036397">
    <property type="entry name" value="RNaseH_sf"/>
</dbReference>
<dbReference type="EMBL" id="LHPF02000010">
    <property type="protein sequence ID" value="PSC72445.1"/>
    <property type="molecule type" value="Genomic_DNA"/>
</dbReference>
<evidence type="ECO:0000259" key="2">
    <source>
        <dbReference type="Pfam" id="PF01612"/>
    </source>
</evidence>
<organism evidence="4 5">
    <name type="scientific">Micractinium conductrix</name>
    <dbReference type="NCBI Taxonomy" id="554055"/>
    <lineage>
        <taxon>Eukaryota</taxon>
        <taxon>Viridiplantae</taxon>
        <taxon>Chlorophyta</taxon>
        <taxon>core chlorophytes</taxon>
        <taxon>Trebouxiophyceae</taxon>
        <taxon>Chlorellales</taxon>
        <taxon>Chlorellaceae</taxon>
        <taxon>Chlorella clade</taxon>
        <taxon>Micractinium</taxon>
    </lineage>
</organism>
<gene>
    <name evidence="4" type="ORF">C2E20_4152</name>
</gene>
<keyword evidence="5" id="KW-1185">Reference proteome</keyword>
<feature type="domain" description="3'-5' exonuclease" evidence="2">
    <location>
        <begin position="9"/>
        <end position="128"/>
    </location>
</feature>
<sequence>MLSLPQAAAKQDLQALFRNKACLKLGFGLVHDLRAIAAALGSEGASCIAVVDPACDLGCTHRFLRHRGAPGVHKAIDLGLSGLVEAQLGAGLDKRQQCSAWGERPLSAEQRRYAAADAACLLGLLGSLVEGVGTPEEWPMAEGGGSAGGGQGAGEEAAGEEAAGEEAAATVAAEVAAAAAEVEGASDGGAATAEEQQQQQQQQQQQRVQGGWQQEVQRADGQQEERPSPLLGGCSPAQLRAAAAAWGARLEINGSRAVRRSGSRMGRRKQQRGGGGAAAEGLPPGCSSFPLHVPWLDAAKRLTGTPRFLCDVMVEGLARQLRLCGFDAESLQESMERSPRHAVWRCMVERGEGEGRVVLTRDQTFVGAHYSDQAFLVGADTKREQLEEVLAAFGLVVTSDDLLTRCARCNGEFIPDPVPAELLPAGHDVPPGILAQHPDFWVCSRCSGVFWQGNQYSRAMQQMNELIEKMQQATLQPAGR</sequence>
<dbReference type="GO" id="GO:0008408">
    <property type="term" value="F:3'-5' exonuclease activity"/>
    <property type="evidence" value="ECO:0007669"/>
    <property type="project" value="InterPro"/>
</dbReference>
<evidence type="ECO:0000313" key="4">
    <source>
        <dbReference type="EMBL" id="PSC72445.1"/>
    </source>
</evidence>